<organism evidence="3 4">
    <name type="scientific">Agromyces bauzanensis</name>
    <dbReference type="NCBI Taxonomy" id="1308924"/>
    <lineage>
        <taxon>Bacteria</taxon>
        <taxon>Bacillati</taxon>
        <taxon>Actinomycetota</taxon>
        <taxon>Actinomycetes</taxon>
        <taxon>Micrococcales</taxon>
        <taxon>Microbacteriaceae</taxon>
        <taxon>Agromyces</taxon>
    </lineage>
</organism>
<dbReference type="InterPro" id="IPR043129">
    <property type="entry name" value="ATPase_NBD"/>
</dbReference>
<dbReference type="Gene3D" id="3.30.420.40">
    <property type="match status" value="2"/>
</dbReference>
<dbReference type="SUPFAM" id="SSF53067">
    <property type="entry name" value="Actin-like ATPase domain"/>
    <property type="match status" value="1"/>
</dbReference>
<evidence type="ECO:0000256" key="2">
    <source>
        <dbReference type="SAM" id="MobiDB-lite"/>
    </source>
</evidence>
<proteinExistence type="inferred from homology"/>
<dbReference type="PROSITE" id="PS01125">
    <property type="entry name" value="ROK"/>
    <property type="match status" value="1"/>
</dbReference>
<dbReference type="InterPro" id="IPR000600">
    <property type="entry name" value="ROK"/>
</dbReference>
<feature type="compositionally biased region" description="Polar residues" evidence="2">
    <location>
        <begin position="1"/>
        <end position="12"/>
    </location>
</feature>
<dbReference type="PANTHER" id="PTHR18964:SF149">
    <property type="entry name" value="BIFUNCTIONAL UDP-N-ACETYLGLUCOSAMINE 2-EPIMERASE_N-ACETYLMANNOSAMINE KINASE"/>
    <property type="match status" value="1"/>
</dbReference>
<dbReference type="Pfam" id="PF00480">
    <property type="entry name" value="ROK"/>
    <property type="match status" value="1"/>
</dbReference>
<evidence type="ECO:0000313" key="4">
    <source>
        <dbReference type="Proteomes" id="UP000636956"/>
    </source>
</evidence>
<name>A0A917PFU9_9MICO</name>
<keyword evidence="4" id="KW-1185">Reference proteome</keyword>
<dbReference type="EMBL" id="BMMD01000005">
    <property type="protein sequence ID" value="GGJ75749.1"/>
    <property type="molecule type" value="Genomic_DNA"/>
</dbReference>
<comment type="similarity">
    <text evidence="1">Belongs to the ROK (NagC/XylR) family.</text>
</comment>
<reference evidence="3" key="2">
    <citation type="submission" date="2020-09" db="EMBL/GenBank/DDBJ databases">
        <authorList>
            <person name="Sun Q."/>
            <person name="Zhou Y."/>
        </authorList>
    </citation>
    <scope>NUCLEOTIDE SEQUENCE</scope>
    <source>
        <strain evidence="3">CGMCC 1.8984</strain>
    </source>
</reference>
<comment type="caution">
    <text evidence="3">The sequence shown here is derived from an EMBL/GenBank/DDBJ whole genome shotgun (WGS) entry which is preliminary data.</text>
</comment>
<dbReference type="Gene3D" id="1.10.10.10">
    <property type="entry name" value="Winged helix-like DNA-binding domain superfamily/Winged helix DNA-binding domain"/>
    <property type="match status" value="1"/>
</dbReference>
<accession>A0A917PFU9</accession>
<reference evidence="3" key="1">
    <citation type="journal article" date="2014" name="Int. J. Syst. Evol. Microbiol.">
        <title>Complete genome sequence of Corynebacterium casei LMG S-19264T (=DSM 44701T), isolated from a smear-ripened cheese.</title>
        <authorList>
            <consortium name="US DOE Joint Genome Institute (JGI-PGF)"/>
            <person name="Walter F."/>
            <person name="Albersmeier A."/>
            <person name="Kalinowski J."/>
            <person name="Ruckert C."/>
        </authorList>
    </citation>
    <scope>NUCLEOTIDE SEQUENCE</scope>
    <source>
        <strain evidence="3">CGMCC 1.8984</strain>
    </source>
</reference>
<dbReference type="AlphaFoldDB" id="A0A917PFU9"/>
<dbReference type="InterPro" id="IPR036390">
    <property type="entry name" value="WH_DNA-bd_sf"/>
</dbReference>
<dbReference type="PANTHER" id="PTHR18964">
    <property type="entry name" value="ROK (REPRESSOR, ORF, KINASE) FAMILY"/>
    <property type="match status" value="1"/>
</dbReference>
<gene>
    <name evidence="3" type="primary">xylR</name>
    <name evidence="3" type="ORF">GCM10011372_12420</name>
</gene>
<evidence type="ECO:0000313" key="3">
    <source>
        <dbReference type="EMBL" id="GGJ75749.1"/>
    </source>
</evidence>
<dbReference type="InterPro" id="IPR049874">
    <property type="entry name" value="ROK_cs"/>
</dbReference>
<dbReference type="InterPro" id="IPR036388">
    <property type="entry name" value="WH-like_DNA-bd_sf"/>
</dbReference>
<dbReference type="Proteomes" id="UP000636956">
    <property type="component" value="Unassembled WGS sequence"/>
</dbReference>
<dbReference type="SUPFAM" id="SSF46785">
    <property type="entry name" value="Winged helix' DNA-binding domain"/>
    <property type="match status" value="1"/>
</dbReference>
<feature type="region of interest" description="Disordered" evidence="2">
    <location>
        <begin position="1"/>
        <end position="44"/>
    </location>
</feature>
<protein>
    <submittedName>
        <fullName evidence="3">ROK family protein</fullName>
    </submittedName>
</protein>
<sequence length="416" mass="42803">MTTEAQRGTTAGATAPMGLGHDAPAPARAQSGGGTPPLSRPRELRPVGKVLPEHARTHNRALVLQTLYSAGAQSRADVARATGLTRVTVSDLVAELIADGVVVELGQRGEARPGKPATLLDVDRDAFRIIGVDLSGHRRFLGAIVDLDGGIVARAEVDRADATGERAVGLVVELVRGLLARTGTPVLGIGVGSPGVVDQGGTVRSAPNLGWADLDLQERLATEFGLPVHVANDANVAVLAEHGATDRDDLLLVKIGHGVGAGLIIGGRPVVGGGFAAGEIGHVVVGTDGGPRCACGRHGCLEAWLAVPRLTTQLDALDPDAPDAASARERILAEAGRRLGIVLAPVVGALNLSEVVLSGPAELLDGPLHEATVETLRMRTMAELGRDLRLRMTEQAEDIVLRGAAVMVLSGQLGVS</sequence>
<evidence type="ECO:0000256" key="1">
    <source>
        <dbReference type="ARBA" id="ARBA00006479"/>
    </source>
</evidence>